<dbReference type="Proteomes" id="UP000004596">
    <property type="component" value="Unassembled WGS sequence"/>
</dbReference>
<name>B3C6I5_9BACE</name>
<accession>B3C6I5</accession>
<gene>
    <name evidence="1" type="ORF">BACINT_00521</name>
</gene>
<proteinExistence type="predicted"/>
<dbReference type="STRING" id="471870.BACINT_00521"/>
<sequence>MDYFFMPVDIIPSKLINSKQRHTPNSYKVAWQNKGYEELFVLLPQNILRL</sequence>
<reference evidence="1 2" key="1">
    <citation type="submission" date="2008-04" db="EMBL/GenBank/DDBJ databases">
        <title>Draft genome sequence of Bacteroides intestinalis (DSM 17393).</title>
        <authorList>
            <person name="Sudarsanam P."/>
            <person name="Ley R."/>
            <person name="Guruge J."/>
            <person name="Turnbaugh P.J."/>
            <person name="Mahowald M."/>
            <person name="Liep D."/>
            <person name="Gordon J."/>
        </authorList>
    </citation>
    <scope>NUCLEOTIDE SEQUENCE [LARGE SCALE GENOMIC DNA]</scope>
    <source>
        <strain evidence="1 2">DSM 17393</strain>
    </source>
</reference>
<organism evidence="1 2">
    <name type="scientific">Bacteroides intestinalis DSM 17393</name>
    <dbReference type="NCBI Taxonomy" id="471870"/>
    <lineage>
        <taxon>Bacteria</taxon>
        <taxon>Pseudomonadati</taxon>
        <taxon>Bacteroidota</taxon>
        <taxon>Bacteroidia</taxon>
        <taxon>Bacteroidales</taxon>
        <taxon>Bacteroidaceae</taxon>
        <taxon>Bacteroides</taxon>
    </lineage>
</organism>
<reference evidence="1 2" key="2">
    <citation type="submission" date="2008-04" db="EMBL/GenBank/DDBJ databases">
        <authorList>
            <person name="Fulton L."/>
            <person name="Clifton S."/>
            <person name="Fulton B."/>
            <person name="Xu J."/>
            <person name="Minx P."/>
            <person name="Pepin K.H."/>
            <person name="Johnson M."/>
            <person name="Thiruvilangam P."/>
            <person name="Bhonagiri V."/>
            <person name="Nash W.E."/>
            <person name="Mardis E.R."/>
            <person name="Wilson R.K."/>
        </authorList>
    </citation>
    <scope>NUCLEOTIDE SEQUENCE [LARGE SCALE GENOMIC DNA]</scope>
    <source>
        <strain evidence="1 2">DSM 17393</strain>
    </source>
</reference>
<dbReference type="AlphaFoldDB" id="B3C6I5"/>
<dbReference type="EMBL" id="ABJL02000006">
    <property type="protein sequence ID" value="EDV06959.1"/>
    <property type="molecule type" value="Genomic_DNA"/>
</dbReference>
<comment type="caution">
    <text evidence="1">The sequence shown here is derived from an EMBL/GenBank/DDBJ whole genome shotgun (WGS) entry which is preliminary data.</text>
</comment>
<protein>
    <submittedName>
        <fullName evidence="1">Uncharacterized protein</fullName>
    </submittedName>
</protein>
<evidence type="ECO:0000313" key="2">
    <source>
        <dbReference type="Proteomes" id="UP000004596"/>
    </source>
</evidence>
<evidence type="ECO:0000313" key="1">
    <source>
        <dbReference type="EMBL" id="EDV06959.1"/>
    </source>
</evidence>